<dbReference type="RefSeq" id="XP_030388508.1">
    <property type="nucleotide sequence ID" value="XM_030532648.1"/>
</dbReference>
<keyword evidence="4" id="KW-1185">Reference proteome</keyword>
<feature type="repeat" description="ANK" evidence="3">
    <location>
        <begin position="52"/>
        <end position="84"/>
    </location>
</feature>
<proteinExistence type="predicted"/>
<dbReference type="PROSITE" id="PS50088">
    <property type="entry name" value="ANK_REPEAT"/>
    <property type="match status" value="1"/>
</dbReference>
<evidence type="ECO:0000313" key="5">
    <source>
        <dbReference type="RefSeq" id="XP_030388508.1"/>
    </source>
</evidence>
<dbReference type="Gene3D" id="1.25.40.20">
    <property type="entry name" value="Ankyrin repeat-containing domain"/>
    <property type="match status" value="1"/>
</dbReference>
<dbReference type="Pfam" id="PF12796">
    <property type="entry name" value="Ank_2"/>
    <property type="match status" value="1"/>
</dbReference>
<evidence type="ECO:0000256" key="3">
    <source>
        <dbReference type="PROSITE-ProRule" id="PRU00023"/>
    </source>
</evidence>
<gene>
    <name evidence="5" type="primary">LOC115634756</name>
</gene>
<dbReference type="SUPFAM" id="SSF48403">
    <property type="entry name" value="Ankyrin repeat"/>
    <property type="match status" value="1"/>
</dbReference>
<reference evidence="5" key="1">
    <citation type="submission" date="2025-08" db="UniProtKB">
        <authorList>
            <consortium name="RefSeq"/>
        </authorList>
    </citation>
    <scope>IDENTIFICATION</scope>
    <source>
        <strain evidence="5">11010-0011.00</strain>
        <tissue evidence="5">Whole body</tissue>
    </source>
</reference>
<name>A0A6J2UM69_DROLE</name>
<dbReference type="PANTHER" id="PTHR24198:SF165">
    <property type="entry name" value="ANKYRIN REPEAT-CONTAINING PROTEIN-RELATED"/>
    <property type="match status" value="1"/>
</dbReference>
<evidence type="ECO:0000313" key="4">
    <source>
        <dbReference type="Proteomes" id="UP000504634"/>
    </source>
</evidence>
<dbReference type="GeneID" id="115634756"/>
<dbReference type="AlphaFoldDB" id="A0A6J2UM69"/>
<protein>
    <submittedName>
        <fullName evidence="5">DNA replication inhibitor plutonium</fullName>
    </submittedName>
</protein>
<dbReference type="SMART" id="SM00248">
    <property type="entry name" value="ANK"/>
    <property type="match status" value="3"/>
</dbReference>
<keyword evidence="2 3" id="KW-0040">ANK repeat</keyword>
<keyword evidence="5" id="KW-0236">DNA replication inhibitor</keyword>
<dbReference type="PANTHER" id="PTHR24198">
    <property type="entry name" value="ANKYRIN REPEAT AND PROTEIN KINASE DOMAIN-CONTAINING PROTEIN"/>
    <property type="match status" value="1"/>
</dbReference>
<sequence length="178" mass="20597">MQAIYEMGEREFGKMNDCDAFSCVDQDDIVSLRIICTLVGNSRYNIEALDRFGNTPLLYACYLGRFECARTLLEFRANIYAINYFGQNALTLATYAGHFQLVVELLRYRTYQDFNLSSLIPAVCVAVMRQHYEIINFLTRLDSEGTMELQTVHGLGVKDMRHMVRKAKTQTQKQKRFC</sequence>
<organism evidence="4 5">
    <name type="scientific">Drosophila lebanonensis</name>
    <name type="common">Fruit fly</name>
    <name type="synonym">Scaptodrosophila lebanonensis</name>
    <dbReference type="NCBI Taxonomy" id="7225"/>
    <lineage>
        <taxon>Eukaryota</taxon>
        <taxon>Metazoa</taxon>
        <taxon>Ecdysozoa</taxon>
        <taxon>Arthropoda</taxon>
        <taxon>Hexapoda</taxon>
        <taxon>Insecta</taxon>
        <taxon>Pterygota</taxon>
        <taxon>Neoptera</taxon>
        <taxon>Endopterygota</taxon>
        <taxon>Diptera</taxon>
        <taxon>Brachycera</taxon>
        <taxon>Muscomorpha</taxon>
        <taxon>Ephydroidea</taxon>
        <taxon>Drosophilidae</taxon>
        <taxon>Scaptodrosophila</taxon>
    </lineage>
</organism>
<dbReference type="InterPro" id="IPR036770">
    <property type="entry name" value="Ankyrin_rpt-contain_sf"/>
</dbReference>
<evidence type="ECO:0000256" key="2">
    <source>
        <dbReference type="ARBA" id="ARBA00023043"/>
    </source>
</evidence>
<dbReference type="GO" id="GO:0008156">
    <property type="term" value="P:negative regulation of DNA replication"/>
    <property type="evidence" value="ECO:0007669"/>
    <property type="project" value="UniProtKB-KW"/>
</dbReference>
<evidence type="ECO:0000256" key="1">
    <source>
        <dbReference type="ARBA" id="ARBA00022737"/>
    </source>
</evidence>
<dbReference type="Proteomes" id="UP000504634">
    <property type="component" value="Unplaced"/>
</dbReference>
<dbReference type="OrthoDB" id="439236at2759"/>
<keyword evidence="1" id="KW-0677">Repeat</keyword>
<accession>A0A6J2UM69</accession>
<dbReference type="InterPro" id="IPR002110">
    <property type="entry name" value="Ankyrin_rpt"/>
</dbReference>